<evidence type="ECO:0000313" key="3">
    <source>
        <dbReference type="Proteomes" id="UP001176961"/>
    </source>
</evidence>
<evidence type="ECO:0000256" key="1">
    <source>
        <dbReference type="SAM" id="MobiDB-lite"/>
    </source>
</evidence>
<feature type="region of interest" description="Disordered" evidence="1">
    <location>
        <begin position="1"/>
        <end position="93"/>
    </location>
</feature>
<accession>A0AA36HCX4</accession>
<organism evidence="2 3">
    <name type="scientific">Cylicocyclus nassatus</name>
    <name type="common">Nematode worm</name>
    <dbReference type="NCBI Taxonomy" id="53992"/>
    <lineage>
        <taxon>Eukaryota</taxon>
        <taxon>Metazoa</taxon>
        <taxon>Ecdysozoa</taxon>
        <taxon>Nematoda</taxon>
        <taxon>Chromadorea</taxon>
        <taxon>Rhabditida</taxon>
        <taxon>Rhabditina</taxon>
        <taxon>Rhabditomorpha</taxon>
        <taxon>Strongyloidea</taxon>
        <taxon>Strongylidae</taxon>
        <taxon>Cylicocyclus</taxon>
    </lineage>
</organism>
<proteinExistence type="predicted"/>
<protein>
    <submittedName>
        <fullName evidence="2">Uncharacterized protein</fullName>
    </submittedName>
</protein>
<keyword evidence="3" id="KW-1185">Reference proteome</keyword>
<name>A0AA36HCX4_CYLNA</name>
<reference evidence="2" key="1">
    <citation type="submission" date="2023-07" db="EMBL/GenBank/DDBJ databases">
        <authorList>
            <consortium name="CYATHOMIX"/>
        </authorList>
    </citation>
    <scope>NUCLEOTIDE SEQUENCE</scope>
    <source>
        <strain evidence="2">N/A</strain>
    </source>
</reference>
<comment type="caution">
    <text evidence="2">The sequence shown here is derived from an EMBL/GenBank/DDBJ whole genome shotgun (WGS) entry which is preliminary data.</text>
</comment>
<dbReference type="AlphaFoldDB" id="A0AA36HCX4"/>
<sequence>MTNIADDDDDIDFIDENDPPSPALFGRKKDEWTRKLPLGPSSSKNVEDSRRGGDAEPRSESSFPLKEKVLAESTPTNSRSTGKKSSRHPSIDAIKSRMAELSADGEFMLFDRRACIGHILKNEPKEEARSKMVAILELAVSPPNSPQDAYCETGPPAYEGRTRSQIFDEYLITRRPQAFLRFIKILPDEFEDFYESGGRLEHFRTHAGPISGRQMLVISLRYVTQGMSFSTFTLVIGIGVSTAAAIVKEVTEAILIVLHRRAFPRLTRGKLRLVAEMTQERFDYPRAVGFLDGKHIHIKKPKRSGSVL</sequence>
<dbReference type="EMBL" id="CATQJL010000316">
    <property type="protein sequence ID" value="CAJ0608500.1"/>
    <property type="molecule type" value="Genomic_DNA"/>
</dbReference>
<feature type="compositionally biased region" description="Acidic residues" evidence="1">
    <location>
        <begin position="1"/>
        <end position="18"/>
    </location>
</feature>
<gene>
    <name evidence="2" type="ORF">CYNAS_LOCUS20483</name>
</gene>
<evidence type="ECO:0000313" key="2">
    <source>
        <dbReference type="EMBL" id="CAJ0608500.1"/>
    </source>
</evidence>
<feature type="compositionally biased region" description="Basic and acidic residues" evidence="1">
    <location>
        <begin position="45"/>
        <end position="70"/>
    </location>
</feature>
<dbReference type="Proteomes" id="UP001176961">
    <property type="component" value="Unassembled WGS sequence"/>
</dbReference>